<sequence>MGEPQLKVAFENNTLKVTWVGDTSKWDAKQQMKAAKAVIDTLEEIDKALHGKKTINWTITGMGKDD</sequence>
<comment type="caution">
    <text evidence="1">The sequence shown here is derived from an EMBL/GenBank/DDBJ whole genome shotgun (WGS) entry which is preliminary data.</text>
</comment>
<organism evidence="1">
    <name type="scientific">marine sediment metagenome</name>
    <dbReference type="NCBI Taxonomy" id="412755"/>
    <lineage>
        <taxon>unclassified sequences</taxon>
        <taxon>metagenomes</taxon>
        <taxon>ecological metagenomes</taxon>
    </lineage>
</organism>
<name>A0A0F9NTY4_9ZZZZ</name>
<proteinExistence type="predicted"/>
<gene>
    <name evidence="1" type="ORF">LCGC14_0985020</name>
</gene>
<reference evidence="1" key="1">
    <citation type="journal article" date="2015" name="Nature">
        <title>Complex archaea that bridge the gap between prokaryotes and eukaryotes.</title>
        <authorList>
            <person name="Spang A."/>
            <person name="Saw J.H."/>
            <person name="Jorgensen S.L."/>
            <person name="Zaremba-Niedzwiedzka K."/>
            <person name="Martijn J."/>
            <person name="Lind A.E."/>
            <person name="van Eijk R."/>
            <person name="Schleper C."/>
            <person name="Guy L."/>
            <person name="Ettema T.J."/>
        </authorList>
    </citation>
    <scope>NUCLEOTIDE SEQUENCE</scope>
</reference>
<protein>
    <submittedName>
        <fullName evidence="1">Uncharacterized protein</fullName>
    </submittedName>
</protein>
<evidence type="ECO:0000313" key="1">
    <source>
        <dbReference type="EMBL" id="KKN15557.1"/>
    </source>
</evidence>
<accession>A0A0F9NTY4</accession>
<dbReference type="EMBL" id="LAZR01003701">
    <property type="protein sequence ID" value="KKN15557.1"/>
    <property type="molecule type" value="Genomic_DNA"/>
</dbReference>
<dbReference type="AlphaFoldDB" id="A0A0F9NTY4"/>